<dbReference type="Proteomes" id="UP000580856">
    <property type="component" value="Unassembled WGS sequence"/>
</dbReference>
<evidence type="ECO:0000256" key="4">
    <source>
        <dbReference type="ARBA" id="ARBA00022741"/>
    </source>
</evidence>
<evidence type="ECO:0000313" key="11">
    <source>
        <dbReference type="Proteomes" id="UP000580856"/>
    </source>
</evidence>
<comment type="caution">
    <text evidence="10">The sequence shown here is derived from an EMBL/GenBank/DDBJ whole genome shotgun (WGS) entry which is preliminary data.</text>
</comment>
<keyword evidence="7 9" id="KW-0460">Magnesium</keyword>
<organism evidence="10 11">
    <name type="scientific">Desulfobaculum xiamenense</name>
    <dbReference type="NCBI Taxonomy" id="995050"/>
    <lineage>
        <taxon>Bacteria</taxon>
        <taxon>Pseudomonadati</taxon>
        <taxon>Thermodesulfobacteriota</taxon>
        <taxon>Desulfovibrionia</taxon>
        <taxon>Desulfovibrionales</taxon>
        <taxon>Desulfovibrionaceae</taxon>
        <taxon>Desulfobaculum</taxon>
    </lineage>
</organism>
<dbReference type="GO" id="GO:0009102">
    <property type="term" value="P:biotin biosynthetic process"/>
    <property type="evidence" value="ECO:0007669"/>
    <property type="project" value="UniProtKB-UniRule"/>
</dbReference>
<comment type="cofactor">
    <cofactor evidence="9">
        <name>Mg(2+)</name>
        <dbReference type="ChEBI" id="CHEBI:18420"/>
    </cofactor>
</comment>
<evidence type="ECO:0000256" key="5">
    <source>
        <dbReference type="ARBA" id="ARBA00022756"/>
    </source>
</evidence>
<accession>A0A846QJB0</accession>
<feature type="binding site" evidence="9">
    <location>
        <begin position="193"/>
        <end position="195"/>
    </location>
    <ligand>
        <name>ATP</name>
        <dbReference type="ChEBI" id="CHEBI:30616"/>
    </ligand>
</feature>
<keyword evidence="3 9" id="KW-0479">Metal-binding</keyword>
<keyword evidence="1 9" id="KW-0963">Cytoplasm</keyword>
<evidence type="ECO:0000313" key="10">
    <source>
        <dbReference type="EMBL" id="NJB67157.1"/>
    </source>
</evidence>
<dbReference type="GO" id="GO:0005524">
    <property type="term" value="F:ATP binding"/>
    <property type="evidence" value="ECO:0007669"/>
    <property type="project" value="UniProtKB-UniRule"/>
</dbReference>
<keyword evidence="5 9" id="KW-0093">Biotin biosynthesis</keyword>
<comment type="caution">
    <text evidence="9">Lacks conserved residue(s) required for the propagation of feature annotation.</text>
</comment>
<dbReference type="GO" id="GO:0000287">
    <property type="term" value="F:magnesium ion binding"/>
    <property type="evidence" value="ECO:0007669"/>
    <property type="project" value="UniProtKB-UniRule"/>
</dbReference>
<dbReference type="GO" id="GO:0005829">
    <property type="term" value="C:cytosol"/>
    <property type="evidence" value="ECO:0007669"/>
    <property type="project" value="TreeGrafter"/>
</dbReference>
<comment type="catalytic activity">
    <reaction evidence="9">
        <text>(7R,8S)-7,8-diammoniononanoate + CO2 + ATP = (4R,5S)-dethiobiotin + ADP + phosphate + 3 H(+)</text>
        <dbReference type="Rhea" id="RHEA:15805"/>
        <dbReference type="ChEBI" id="CHEBI:15378"/>
        <dbReference type="ChEBI" id="CHEBI:16526"/>
        <dbReference type="ChEBI" id="CHEBI:30616"/>
        <dbReference type="ChEBI" id="CHEBI:43474"/>
        <dbReference type="ChEBI" id="CHEBI:149469"/>
        <dbReference type="ChEBI" id="CHEBI:149473"/>
        <dbReference type="ChEBI" id="CHEBI:456216"/>
        <dbReference type="EC" id="6.3.3.3"/>
    </reaction>
</comment>
<comment type="subcellular location">
    <subcellularLocation>
        <location evidence="9">Cytoplasm</location>
    </subcellularLocation>
</comment>
<dbReference type="HAMAP" id="MF_00336">
    <property type="entry name" value="BioD"/>
    <property type="match status" value="1"/>
</dbReference>
<dbReference type="SUPFAM" id="SSF52540">
    <property type="entry name" value="P-loop containing nucleoside triphosphate hydrolases"/>
    <property type="match status" value="1"/>
</dbReference>
<feature type="binding site" evidence="9">
    <location>
        <position position="21"/>
    </location>
    <ligand>
        <name>Mg(2+)</name>
        <dbReference type="ChEBI" id="CHEBI:18420"/>
    </ligand>
</feature>
<dbReference type="Gene3D" id="3.40.50.300">
    <property type="entry name" value="P-loop containing nucleotide triphosphate hydrolases"/>
    <property type="match status" value="1"/>
</dbReference>
<evidence type="ECO:0000256" key="9">
    <source>
        <dbReference type="HAMAP-Rule" id="MF_00336"/>
    </source>
</evidence>
<dbReference type="RefSeq" id="WP_167940237.1">
    <property type="nucleotide sequence ID" value="NZ_JAATJA010000001.1"/>
</dbReference>
<feature type="binding site" evidence="9">
    <location>
        <position position="106"/>
    </location>
    <ligand>
        <name>Mg(2+)</name>
        <dbReference type="ChEBI" id="CHEBI:18420"/>
    </ligand>
</feature>
<feature type="binding site" evidence="9">
    <location>
        <position position="48"/>
    </location>
    <ligand>
        <name>ATP</name>
        <dbReference type="ChEBI" id="CHEBI:30616"/>
    </ligand>
</feature>
<feature type="binding site" evidence="9">
    <location>
        <position position="48"/>
    </location>
    <ligand>
        <name>Mg(2+)</name>
        <dbReference type="ChEBI" id="CHEBI:18420"/>
    </ligand>
</feature>
<evidence type="ECO:0000256" key="6">
    <source>
        <dbReference type="ARBA" id="ARBA00022840"/>
    </source>
</evidence>
<evidence type="ECO:0000256" key="8">
    <source>
        <dbReference type="ARBA" id="ARBA00047386"/>
    </source>
</evidence>
<evidence type="ECO:0000256" key="3">
    <source>
        <dbReference type="ARBA" id="ARBA00022723"/>
    </source>
</evidence>
<keyword evidence="11" id="KW-1185">Reference proteome</keyword>
<keyword evidence="6 9" id="KW-0067">ATP-binding</keyword>
<dbReference type="NCBIfam" id="TIGR00347">
    <property type="entry name" value="bioD"/>
    <property type="match status" value="1"/>
</dbReference>
<dbReference type="Pfam" id="PF13500">
    <property type="entry name" value="AAA_26"/>
    <property type="match status" value="1"/>
</dbReference>
<protein>
    <recommendedName>
        <fullName evidence="9">ATP-dependent dethiobiotin synthetase BioD</fullName>
        <ecNumber evidence="9">6.3.3.3</ecNumber>
    </recommendedName>
    <alternativeName>
        <fullName evidence="9">DTB synthetase</fullName>
        <shortName evidence="9">DTBS</shortName>
    </alternativeName>
    <alternativeName>
        <fullName evidence="9">Dethiobiotin synthase</fullName>
    </alternativeName>
</protein>
<evidence type="ECO:0000256" key="1">
    <source>
        <dbReference type="ARBA" id="ARBA00022490"/>
    </source>
</evidence>
<dbReference type="EC" id="6.3.3.3" evidence="9"/>
<comment type="subunit">
    <text evidence="9">Homodimer.</text>
</comment>
<keyword evidence="2 9" id="KW-0436">Ligase</keyword>
<evidence type="ECO:0000256" key="7">
    <source>
        <dbReference type="ARBA" id="ARBA00022842"/>
    </source>
</evidence>
<feature type="binding site" evidence="9">
    <location>
        <begin position="17"/>
        <end position="22"/>
    </location>
    <ligand>
        <name>ATP</name>
        <dbReference type="ChEBI" id="CHEBI:30616"/>
    </ligand>
</feature>
<dbReference type="EMBL" id="JAATJA010000001">
    <property type="protein sequence ID" value="NJB67157.1"/>
    <property type="molecule type" value="Genomic_DNA"/>
</dbReference>
<proteinExistence type="inferred from homology"/>
<dbReference type="InterPro" id="IPR027417">
    <property type="entry name" value="P-loop_NTPase"/>
</dbReference>
<keyword evidence="4 9" id="KW-0547">Nucleotide-binding</keyword>
<reference evidence="10 11" key="1">
    <citation type="submission" date="2020-03" db="EMBL/GenBank/DDBJ databases">
        <title>Genomic Encyclopedia of Type Strains, Phase IV (KMG-IV): sequencing the most valuable type-strain genomes for metagenomic binning, comparative biology and taxonomic classification.</title>
        <authorList>
            <person name="Goeker M."/>
        </authorList>
    </citation>
    <scope>NUCLEOTIDE SEQUENCE [LARGE SCALE GENOMIC DNA]</scope>
    <source>
        <strain evidence="10 11">DSM 24233</strain>
    </source>
</reference>
<dbReference type="PANTHER" id="PTHR43210:SF2">
    <property type="entry name" value="ATP-DEPENDENT DETHIOBIOTIN SYNTHETASE BIOD 2"/>
    <property type="match status" value="1"/>
</dbReference>
<dbReference type="PIRSF" id="PIRSF006755">
    <property type="entry name" value="DTB_synth"/>
    <property type="match status" value="1"/>
</dbReference>
<dbReference type="PANTHER" id="PTHR43210">
    <property type="entry name" value="DETHIOBIOTIN SYNTHETASE"/>
    <property type="match status" value="1"/>
</dbReference>
<sequence>MTGNLPSRLFVTGTDTDAGKTVISALLTAGLDAHYWKPVQSGVREGTDTETVRRLTGLPAERFLPEAYRLMEPLSPHAAALIDGVRIDLDAIRMPNLPADARLVVEGAGGIMVPLNENALMIDLMARLGLPVVLVARSGLGTINHTLLSLAALRQAGIEVCGVVLNGPRNPANRDAVEEYGKVRVLAEVEPLPQLSPATLRETFARVFAQG</sequence>
<dbReference type="InterPro" id="IPR004472">
    <property type="entry name" value="DTB_synth_BioD"/>
</dbReference>
<comment type="similarity">
    <text evidence="9">Belongs to the dethiobiotin synthetase family.</text>
</comment>
<comment type="catalytic activity">
    <reaction evidence="8">
        <text>(7R,8S)-8-amino-7-(carboxyamino)nonanoate + ATP = (4R,5S)-dethiobiotin + ADP + phosphate + H(+)</text>
        <dbReference type="Rhea" id="RHEA:63684"/>
        <dbReference type="ChEBI" id="CHEBI:15378"/>
        <dbReference type="ChEBI" id="CHEBI:30616"/>
        <dbReference type="ChEBI" id="CHEBI:43474"/>
        <dbReference type="ChEBI" id="CHEBI:149470"/>
        <dbReference type="ChEBI" id="CHEBI:149473"/>
        <dbReference type="ChEBI" id="CHEBI:456216"/>
    </reaction>
</comment>
<feature type="binding site" evidence="9">
    <location>
        <begin position="106"/>
        <end position="109"/>
    </location>
    <ligand>
        <name>ATP</name>
        <dbReference type="ChEBI" id="CHEBI:30616"/>
    </ligand>
</feature>
<gene>
    <name evidence="9" type="primary">bioD</name>
    <name evidence="10" type="ORF">GGQ74_000797</name>
</gene>
<comment type="function">
    <text evidence="9">Catalyzes a mechanistically unusual reaction, the ATP-dependent insertion of CO2 between the N7 and N8 nitrogen atoms of 7,8-diaminopelargonic acid (DAPA, also called 7,8-diammoniononanoate) to form a ureido ring.</text>
</comment>
<dbReference type="AlphaFoldDB" id="A0A846QJB0"/>
<dbReference type="UniPathway" id="UPA00078">
    <property type="reaction ID" value="UER00161"/>
</dbReference>
<name>A0A846QJB0_9BACT</name>
<evidence type="ECO:0000256" key="2">
    <source>
        <dbReference type="ARBA" id="ARBA00022598"/>
    </source>
</evidence>
<feature type="binding site" evidence="9">
    <location>
        <position position="41"/>
    </location>
    <ligand>
        <name>substrate</name>
    </ligand>
</feature>
<feature type="active site" evidence="9">
    <location>
        <position position="37"/>
    </location>
</feature>
<comment type="pathway">
    <text evidence="9">Cofactor biosynthesis; biotin biosynthesis; biotin from 7,8-diaminononanoate: step 1/2.</text>
</comment>
<dbReference type="CDD" id="cd03109">
    <property type="entry name" value="DTBS"/>
    <property type="match status" value="1"/>
</dbReference>
<dbReference type="GO" id="GO:0004141">
    <property type="term" value="F:dethiobiotin synthase activity"/>
    <property type="evidence" value="ECO:0007669"/>
    <property type="project" value="UniProtKB-UniRule"/>
</dbReference>